<proteinExistence type="predicted"/>
<organism evidence="1 2">
    <name type="scientific">Rhizopus azygosporus</name>
    <name type="common">Rhizopus microsporus var. azygosporus</name>
    <dbReference type="NCBI Taxonomy" id="86630"/>
    <lineage>
        <taxon>Eukaryota</taxon>
        <taxon>Fungi</taxon>
        <taxon>Fungi incertae sedis</taxon>
        <taxon>Mucoromycota</taxon>
        <taxon>Mucoromycotina</taxon>
        <taxon>Mucoromycetes</taxon>
        <taxon>Mucorales</taxon>
        <taxon>Mucorineae</taxon>
        <taxon>Rhizopodaceae</taxon>
        <taxon>Rhizopus</taxon>
    </lineage>
</organism>
<feature type="non-terminal residue" evidence="1">
    <location>
        <position position="1"/>
    </location>
</feature>
<evidence type="ECO:0000313" key="2">
    <source>
        <dbReference type="Proteomes" id="UP000252139"/>
    </source>
</evidence>
<sequence length="64" mass="6946">TNTNPAENGKTGPDAVIIERLQMAFGKSIEYGKAKIHQCNGSKDFGRPAVVRFFGEVQEAARGH</sequence>
<dbReference type="Proteomes" id="UP000252139">
    <property type="component" value="Unassembled WGS sequence"/>
</dbReference>
<reference evidence="1 2" key="1">
    <citation type="journal article" date="2018" name="G3 (Bethesda)">
        <title>Phylogenetic and Phylogenomic Definition of Rhizopus Species.</title>
        <authorList>
            <person name="Gryganskyi A.P."/>
            <person name="Golan J."/>
            <person name="Dolatabadi S."/>
            <person name="Mondo S."/>
            <person name="Robb S."/>
            <person name="Idnurm A."/>
            <person name="Muszewska A."/>
            <person name="Steczkiewicz K."/>
            <person name="Masonjones S."/>
            <person name="Liao H.L."/>
            <person name="Gajdeczka M.T."/>
            <person name="Anike F."/>
            <person name="Vuek A."/>
            <person name="Anishchenko I.M."/>
            <person name="Voigt K."/>
            <person name="de Hoog G.S."/>
            <person name="Smith M.E."/>
            <person name="Heitman J."/>
            <person name="Vilgalys R."/>
            <person name="Stajich J.E."/>
        </authorList>
    </citation>
    <scope>NUCLEOTIDE SEQUENCE [LARGE SCALE GENOMIC DNA]</scope>
    <source>
        <strain evidence="1 2">CBS 357.93</strain>
    </source>
</reference>
<protein>
    <submittedName>
        <fullName evidence="1">Uncharacterized protein</fullName>
    </submittedName>
</protein>
<gene>
    <name evidence="1" type="ORF">CU097_003679</name>
</gene>
<comment type="caution">
    <text evidence="1">The sequence shown here is derived from an EMBL/GenBank/DDBJ whole genome shotgun (WGS) entry which is preliminary data.</text>
</comment>
<name>A0A367IU58_RHIAZ</name>
<keyword evidence="2" id="KW-1185">Reference proteome</keyword>
<accession>A0A367IU58</accession>
<dbReference type="AlphaFoldDB" id="A0A367IU58"/>
<dbReference type="EMBL" id="PJQL01003522">
    <property type="protein sequence ID" value="RCH81235.1"/>
    <property type="molecule type" value="Genomic_DNA"/>
</dbReference>
<evidence type="ECO:0000313" key="1">
    <source>
        <dbReference type="EMBL" id="RCH81235.1"/>
    </source>
</evidence>